<feature type="compositionally biased region" description="Low complexity" evidence="1">
    <location>
        <begin position="73"/>
        <end position="82"/>
    </location>
</feature>
<evidence type="ECO:0000256" key="1">
    <source>
        <dbReference type="SAM" id="MobiDB-lite"/>
    </source>
</evidence>
<keyword evidence="2" id="KW-0808">Transferase</keyword>
<keyword evidence="3" id="KW-1185">Reference proteome</keyword>
<sequence>MSGNCTVNLSKVDLRGVDISLLGRVDWELLRAGPQPGIDRSGFPGPIVLDWAQLIVLDEVGDEEAASSPAPPAAVEGEGAEAPSLRIETVQGAAHHLWDAAAPAPPQEAPVARTLLTLIGDQHLLRQIWPYRTY</sequence>
<dbReference type="GO" id="GO:0016301">
    <property type="term" value="F:kinase activity"/>
    <property type="evidence" value="ECO:0007669"/>
    <property type="project" value="UniProtKB-KW"/>
</dbReference>
<dbReference type="Proteomes" id="UP001219518">
    <property type="component" value="Unassembled WGS sequence"/>
</dbReference>
<organism evidence="2 3">
    <name type="scientific">Frankliniella fusca</name>
    <dbReference type="NCBI Taxonomy" id="407009"/>
    <lineage>
        <taxon>Eukaryota</taxon>
        <taxon>Metazoa</taxon>
        <taxon>Ecdysozoa</taxon>
        <taxon>Arthropoda</taxon>
        <taxon>Hexapoda</taxon>
        <taxon>Insecta</taxon>
        <taxon>Pterygota</taxon>
        <taxon>Neoptera</taxon>
        <taxon>Paraneoptera</taxon>
        <taxon>Thysanoptera</taxon>
        <taxon>Terebrantia</taxon>
        <taxon>Thripoidea</taxon>
        <taxon>Thripidae</taxon>
        <taxon>Frankliniella</taxon>
    </lineage>
</organism>
<evidence type="ECO:0000313" key="2">
    <source>
        <dbReference type="EMBL" id="KAK3907373.1"/>
    </source>
</evidence>
<gene>
    <name evidence="2" type="ORF">KUF71_018202</name>
</gene>
<protein>
    <submittedName>
        <fullName evidence="2">Hydroxyethylthiazole kinase</fullName>
    </submittedName>
</protein>
<dbReference type="AlphaFoldDB" id="A0AAE1GR05"/>
<dbReference type="EMBL" id="JAHWGI010000007">
    <property type="protein sequence ID" value="KAK3907373.1"/>
    <property type="molecule type" value="Genomic_DNA"/>
</dbReference>
<keyword evidence="2" id="KW-0418">Kinase</keyword>
<evidence type="ECO:0000313" key="3">
    <source>
        <dbReference type="Proteomes" id="UP001219518"/>
    </source>
</evidence>
<comment type="caution">
    <text evidence="2">The sequence shown here is derived from an EMBL/GenBank/DDBJ whole genome shotgun (WGS) entry which is preliminary data.</text>
</comment>
<proteinExistence type="predicted"/>
<name>A0AAE1GR05_9NEOP</name>
<feature type="region of interest" description="Disordered" evidence="1">
    <location>
        <begin position="62"/>
        <end position="82"/>
    </location>
</feature>
<reference evidence="2" key="1">
    <citation type="submission" date="2021-07" db="EMBL/GenBank/DDBJ databases">
        <authorList>
            <person name="Catto M.A."/>
            <person name="Jacobson A."/>
            <person name="Kennedy G."/>
            <person name="Labadie P."/>
            <person name="Hunt B.G."/>
            <person name="Srinivasan R."/>
        </authorList>
    </citation>
    <scope>NUCLEOTIDE SEQUENCE</scope>
    <source>
        <strain evidence="2">PL_HMW_Pooled</strain>
        <tissue evidence="2">Head</tissue>
    </source>
</reference>
<accession>A0AAE1GR05</accession>
<reference evidence="2" key="2">
    <citation type="journal article" date="2023" name="BMC Genomics">
        <title>Pest status, molecular evolution, and epigenetic factors derived from the genome assembly of Frankliniella fusca, a thysanopteran phytovirus vector.</title>
        <authorList>
            <person name="Catto M.A."/>
            <person name="Labadie P.E."/>
            <person name="Jacobson A.L."/>
            <person name="Kennedy G.G."/>
            <person name="Srinivasan R."/>
            <person name="Hunt B.G."/>
        </authorList>
    </citation>
    <scope>NUCLEOTIDE SEQUENCE</scope>
    <source>
        <strain evidence="2">PL_HMW_Pooled</strain>
    </source>
</reference>